<protein>
    <submittedName>
        <fullName evidence="1">Uncharacterized protein</fullName>
    </submittedName>
</protein>
<organism evidence="1 2">
    <name type="scientific">Hyalomma asiaticum</name>
    <name type="common">Tick</name>
    <dbReference type="NCBI Taxonomy" id="266040"/>
    <lineage>
        <taxon>Eukaryota</taxon>
        <taxon>Metazoa</taxon>
        <taxon>Ecdysozoa</taxon>
        <taxon>Arthropoda</taxon>
        <taxon>Chelicerata</taxon>
        <taxon>Arachnida</taxon>
        <taxon>Acari</taxon>
        <taxon>Parasitiformes</taxon>
        <taxon>Ixodida</taxon>
        <taxon>Ixodoidea</taxon>
        <taxon>Ixodidae</taxon>
        <taxon>Hyalomminae</taxon>
        <taxon>Hyalomma</taxon>
    </lineage>
</organism>
<comment type="caution">
    <text evidence="1">The sequence shown here is derived from an EMBL/GenBank/DDBJ whole genome shotgun (WGS) entry which is preliminary data.</text>
</comment>
<keyword evidence="2" id="KW-1185">Reference proteome</keyword>
<accession>A0ACB7SLI8</accession>
<evidence type="ECO:0000313" key="1">
    <source>
        <dbReference type="EMBL" id="KAH6934901.1"/>
    </source>
</evidence>
<sequence>MEPTQSLRFALRNQTQELNILMQNQKRPWDIDDEASTHAAGPVVGPSKTSAATGRLGGRRRAIQKPPPAPPQRPVVCARHSDTNTTGILEKGYNCILRARRTDFGGIDNDALDFSQLEDYINNDGNIYFHDELVSGEAPTPGKRPCAPAPPAPAGSGLGSLGQRDVLPSVAALLHGALSPAEAAASAPQPTANSGQTIGNGSRQHLLPESPPDSGSEPPFSPIADAADGAKVTGAGHVMQSSPRQVPPILPLHLSYHPAASAQHQQPPPPHLAATAPGGFQTRDQSAAPGGHSLQLLPGNLSTDSEQQQQQQQQQLLSMLSMPPQQSPVVPLYRRFLQQQAHLQDLEDLSRDDFMRDEIPDCSGGSNPKRRRLSDASQSNGLVQVKQEPAGPSATATSSSVTTATAASDATAPSLSLVDDECSYDAAAGGSSLDGSGFADTNVPCISFQNFQEHTWLPLHDRTLQPLQQVVFRADADKGFNFSAADEAHVCQKKNHFQVTVHVQAFGDPAYVKVPDGRLQKIDAFYLHFFGVKRESPSQTIKVEQSQADRTKKPFYPLPVDLSNNQAVKRTIGRLHFSETTSNNMRKKGKPNPDQRYFYLVVSLCAHCGDSVYTIAAQSSQKIIVRASNPGQFESDMELTWQKGSTHDAIFHMGPVGINTERTDEKLVVNGNILLSGHLIQPSDERAKSDVIELDTREQLKNVANMRIYRYRYIPEYVEHAGLKEATDTGVLAQEVQQILPDAVHDGGDVLLGNGDCIEGFLVVNKERIFMENVGAVKELCKVTDSLGTRIDELEKMNRALNKIKRVDSVRSCSSSNSTVVSRSSFPSRRNALRAKKKHEKPFCSNKLVQGTITILILVMAFCLAAMASLYILEWQRRNDLVASSSINRHVVPVNSSSQAEQGTKGHSNSVDNATKYKDPADSTKLHHDENEPKLPPTSRRKGIDSSNSVPIPPNAAGPATRWTQPPTTPTPPLATTSVPILQPKVIGTPPDCLDGVLASCTAHCCVAAIPESQDTNAQRVGPAVVASTEASKSSDKSNNSIPDPPDLSKAKQPLDDQPLLDHLADTGSARVFVDVQDNSAQWSKLGVVPTALVPPTQPSLELGSLATVVETDRVQDAEAKRADHTDNGADSIDALASSHRRSKAMSSRKGSHTVVQSLRLLELNVTLGQQYCNTLQCVLRSGPTFSYLVPLSRYMPLQYVTLQFSLTGPHKMASCSPPEKQIACPAPLPGLDTRPMASFLPQDKNHWAEEAAPSWRVPIGLFLQSSYSFRILKQGEHFEQPCILPKSKAGELFWDYSVTFHRHCEK</sequence>
<name>A0ACB7SLI8_HYAAI</name>
<reference evidence="1" key="1">
    <citation type="submission" date="2020-05" db="EMBL/GenBank/DDBJ databases">
        <title>Large-scale comparative analyses of tick genomes elucidate their genetic diversity and vector capacities.</title>
        <authorList>
            <person name="Jia N."/>
            <person name="Wang J."/>
            <person name="Shi W."/>
            <person name="Du L."/>
            <person name="Sun Y."/>
            <person name="Zhan W."/>
            <person name="Jiang J."/>
            <person name="Wang Q."/>
            <person name="Zhang B."/>
            <person name="Ji P."/>
            <person name="Sakyi L.B."/>
            <person name="Cui X."/>
            <person name="Yuan T."/>
            <person name="Jiang B."/>
            <person name="Yang W."/>
            <person name="Lam T.T.-Y."/>
            <person name="Chang Q."/>
            <person name="Ding S."/>
            <person name="Wang X."/>
            <person name="Zhu J."/>
            <person name="Ruan X."/>
            <person name="Zhao L."/>
            <person name="Wei J."/>
            <person name="Que T."/>
            <person name="Du C."/>
            <person name="Cheng J."/>
            <person name="Dai P."/>
            <person name="Han X."/>
            <person name="Huang E."/>
            <person name="Gao Y."/>
            <person name="Liu J."/>
            <person name="Shao H."/>
            <person name="Ye R."/>
            <person name="Li L."/>
            <person name="Wei W."/>
            <person name="Wang X."/>
            <person name="Wang C."/>
            <person name="Yang T."/>
            <person name="Huo Q."/>
            <person name="Li W."/>
            <person name="Guo W."/>
            <person name="Chen H."/>
            <person name="Zhou L."/>
            <person name="Ni X."/>
            <person name="Tian J."/>
            <person name="Zhou Y."/>
            <person name="Sheng Y."/>
            <person name="Liu T."/>
            <person name="Pan Y."/>
            <person name="Xia L."/>
            <person name="Li J."/>
            <person name="Zhao F."/>
            <person name="Cao W."/>
        </authorList>
    </citation>
    <scope>NUCLEOTIDE SEQUENCE</scope>
    <source>
        <strain evidence="1">Hyas-2018</strain>
    </source>
</reference>
<evidence type="ECO:0000313" key="2">
    <source>
        <dbReference type="Proteomes" id="UP000821845"/>
    </source>
</evidence>
<gene>
    <name evidence="1" type="ORF">HPB50_001633</name>
</gene>
<dbReference type="Proteomes" id="UP000821845">
    <property type="component" value="Chromosome 3"/>
</dbReference>
<proteinExistence type="predicted"/>
<dbReference type="EMBL" id="CM023483">
    <property type="protein sequence ID" value="KAH6934901.1"/>
    <property type="molecule type" value="Genomic_DNA"/>
</dbReference>